<dbReference type="PIRSF" id="PIRSF018266">
    <property type="entry name" value="FecR"/>
    <property type="match status" value="1"/>
</dbReference>
<evidence type="ECO:0000313" key="5">
    <source>
        <dbReference type="Proteomes" id="UP000317010"/>
    </source>
</evidence>
<reference evidence="4 5" key="1">
    <citation type="submission" date="2019-07" db="EMBL/GenBank/DDBJ databases">
        <title>Genomic Encyclopedia of Archaeal and Bacterial Type Strains, Phase II (KMG-II): from individual species to whole genera.</title>
        <authorList>
            <person name="Goeker M."/>
        </authorList>
    </citation>
    <scope>NUCLEOTIDE SEQUENCE [LARGE SCALE GENOMIC DNA]</scope>
    <source>
        <strain evidence="4 5">ATCC BAA-1854</strain>
    </source>
</reference>
<evidence type="ECO:0000259" key="3">
    <source>
        <dbReference type="Pfam" id="PF16344"/>
    </source>
</evidence>
<accession>A0A562TXI8</accession>
<dbReference type="FunFam" id="2.60.120.1440:FF:000001">
    <property type="entry name" value="Putative anti-sigma factor"/>
    <property type="match status" value="1"/>
</dbReference>
<keyword evidence="1" id="KW-0472">Membrane</keyword>
<evidence type="ECO:0000313" key="4">
    <source>
        <dbReference type="EMBL" id="TWI97530.1"/>
    </source>
</evidence>
<feature type="domain" description="Protein FecR C-terminal" evidence="3">
    <location>
        <begin position="307"/>
        <end position="373"/>
    </location>
</feature>
<dbReference type="RefSeq" id="WP_144914328.1">
    <property type="nucleotide sequence ID" value="NZ_VLLI01000010.1"/>
</dbReference>
<dbReference type="Gene3D" id="3.55.50.30">
    <property type="match status" value="1"/>
</dbReference>
<dbReference type="AlphaFoldDB" id="A0A562TXI8"/>
<evidence type="ECO:0000256" key="1">
    <source>
        <dbReference type="SAM" id="Phobius"/>
    </source>
</evidence>
<proteinExistence type="predicted"/>
<dbReference type="GO" id="GO:0016989">
    <property type="term" value="F:sigma factor antagonist activity"/>
    <property type="evidence" value="ECO:0007669"/>
    <property type="project" value="TreeGrafter"/>
</dbReference>
<organism evidence="4 5">
    <name type="scientific">Mucilaginibacter frigoritolerans</name>
    <dbReference type="NCBI Taxonomy" id="652788"/>
    <lineage>
        <taxon>Bacteria</taxon>
        <taxon>Pseudomonadati</taxon>
        <taxon>Bacteroidota</taxon>
        <taxon>Sphingobacteriia</taxon>
        <taxon>Sphingobacteriales</taxon>
        <taxon>Sphingobacteriaceae</taxon>
        <taxon>Mucilaginibacter</taxon>
    </lineage>
</organism>
<dbReference type="PANTHER" id="PTHR30273:SF2">
    <property type="entry name" value="PROTEIN FECR"/>
    <property type="match status" value="1"/>
</dbReference>
<keyword evidence="1" id="KW-1133">Transmembrane helix</keyword>
<dbReference type="EMBL" id="VLLI01000010">
    <property type="protein sequence ID" value="TWI97530.1"/>
    <property type="molecule type" value="Genomic_DNA"/>
</dbReference>
<dbReference type="InterPro" id="IPR012373">
    <property type="entry name" value="Ferrdict_sens_TM"/>
</dbReference>
<keyword evidence="1" id="KW-0812">Transmembrane</keyword>
<keyword evidence="5" id="KW-1185">Reference proteome</keyword>
<name>A0A562TXI8_9SPHI</name>
<sequence length="375" mass="41565">MQPSDIEQLLEKYNEGIATAEEIALVETWYTKYKSTVPDVPHQQLEEDQEQSLNELITEITGKNKRGYWHTLAIAASILVFLSSGIFFLISHKQLQPLALNKPVKVKSDIAPGGNKALLTLSNGSTIVLTGAKNGTLASQGNMVINKTADGLISYADTKENASLKSLVYNTASTPRGGQYQFVLADGTKVWLNSASSIKYPVQFIGNERKVELTGEAYFEVAHDAKKPFRVVSNGQTVEVLGTHFNVNAYGDEGEVKTTLLEGSVKVSSQNANSMIKPGEQAQFNNGKISIKNVDVDEVVAWKNGFFYFEDNNIQEVMRQLARWYDVDIKYEGKLPSREFSGEISRNVNASQILDILSFKKIHYKIEGKTIVVMP</sequence>
<dbReference type="InterPro" id="IPR032508">
    <property type="entry name" value="FecR_C"/>
</dbReference>
<dbReference type="InterPro" id="IPR006860">
    <property type="entry name" value="FecR"/>
</dbReference>
<dbReference type="Gene3D" id="2.60.120.1440">
    <property type="match status" value="1"/>
</dbReference>
<evidence type="ECO:0000259" key="2">
    <source>
        <dbReference type="Pfam" id="PF04773"/>
    </source>
</evidence>
<dbReference type="OrthoDB" id="1099963at2"/>
<feature type="domain" description="FecR protein" evidence="2">
    <location>
        <begin position="171"/>
        <end position="266"/>
    </location>
</feature>
<comment type="caution">
    <text evidence="4">The sequence shown here is derived from an EMBL/GenBank/DDBJ whole genome shotgun (WGS) entry which is preliminary data.</text>
</comment>
<protein>
    <submittedName>
        <fullName evidence="4">FecR family protein</fullName>
    </submittedName>
</protein>
<dbReference type="Pfam" id="PF16344">
    <property type="entry name" value="FecR_C"/>
    <property type="match status" value="1"/>
</dbReference>
<feature type="transmembrane region" description="Helical" evidence="1">
    <location>
        <begin position="68"/>
        <end position="90"/>
    </location>
</feature>
<dbReference type="Proteomes" id="UP000317010">
    <property type="component" value="Unassembled WGS sequence"/>
</dbReference>
<dbReference type="PANTHER" id="PTHR30273">
    <property type="entry name" value="PERIPLASMIC SIGNAL SENSOR AND SIGMA FACTOR ACTIVATOR FECR-RELATED"/>
    <property type="match status" value="1"/>
</dbReference>
<dbReference type="Pfam" id="PF04773">
    <property type="entry name" value="FecR"/>
    <property type="match status" value="1"/>
</dbReference>
<gene>
    <name evidence="4" type="ORF">JN11_03349</name>
</gene>